<keyword evidence="1" id="KW-0969">Cilium</keyword>
<dbReference type="EMBL" id="LAYJ01000105">
    <property type="protein sequence ID" value="KKI50497.1"/>
    <property type="molecule type" value="Genomic_DNA"/>
</dbReference>
<dbReference type="Proteomes" id="UP000034076">
    <property type="component" value="Unassembled WGS sequence"/>
</dbReference>
<dbReference type="GO" id="GO:0009306">
    <property type="term" value="P:protein secretion"/>
    <property type="evidence" value="ECO:0007669"/>
    <property type="project" value="InterPro"/>
</dbReference>
<dbReference type="STRING" id="270498.CHK_1963"/>
<gene>
    <name evidence="1" type="ORF">CHK_1963</name>
</gene>
<dbReference type="InterPro" id="IPR029025">
    <property type="entry name" value="T3SS_substrate_exporter_C"/>
</dbReference>
<proteinExistence type="predicted"/>
<evidence type="ECO:0000313" key="1">
    <source>
        <dbReference type="EMBL" id="KKI50497.1"/>
    </source>
</evidence>
<accession>A0A0M2NJ97</accession>
<dbReference type="OrthoDB" id="9810419at2"/>
<reference evidence="1 2" key="1">
    <citation type="submission" date="2015-04" db="EMBL/GenBank/DDBJ databases">
        <title>Draft genome sequence of bacteremic isolate Catabacter hongkongensis type strain HKU16T.</title>
        <authorList>
            <person name="Lau S.K."/>
            <person name="Teng J.L."/>
            <person name="Huang Y."/>
            <person name="Curreem S.O."/>
            <person name="Tsui S.K."/>
            <person name="Woo P.C."/>
        </authorList>
    </citation>
    <scope>NUCLEOTIDE SEQUENCE [LARGE SCALE GENOMIC DNA]</scope>
    <source>
        <strain evidence="1 2">HKU16</strain>
    </source>
</reference>
<dbReference type="RefSeq" id="WP_046443817.1">
    <property type="nucleotide sequence ID" value="NZ_CAUERS010000017.1"/>
</dbReference>
<dbReference type="SUPFAM" id="SSF160544">
    <property type="entry name" value="EscU C-terminal domain-like"/>
    <property type="match status" value="1"/>
</dbReference>
<keyword evidence="1" id="KW-0966">Cell projection</keyword>
<dbReference type="PRINTS" id="PR00950">
    <property type="entry name" value="TYPE3IMSPROT"/>
</dbReference>
<protein>
    <submittedName>
        <fullName evidence="1">Flagellar biosynthesis protein FlhB</fullName>
    </submittedName>
</protein>
<dbReference type="PANTHER" id="PTHR30531">
    <property type="entry name" value="FLAGELLAR BIOSYNTHETIC PROTEIN FLHB"/>
    <property type="match status" value="1"/>
</dbReference>
<sequence>MKTNSKPGSQAAALKYDPERDNAPIISALGTGYVAEKIIESAEEHNIPIVEDKSLSDVLVKLSVGDAIPPKLYEAVAQILVFLSQKDSEFHSRIKP</sequence>
<name>A0A0M2NJ97_9FIRM</name>
<keyword evidence="2" id="KW-1185">Reference proteome</keyword>
<dbReference type="Gene3D" id="3.40.1690.10">
    <property type="entry name" value="secretion proteins EscU"/>
    <property type="match status" value="1"/>
</dbReference>
<evidence type="ECO:0000313" key="2">
    <source>
        <dbReference type="Proteomes" id="UP000034076"/>
    </source>
</evidence>
<organism evidence="1 2">
    <name type="scientific">Christensenella hongkongensis</name>
    <dbReference type="NCBI Taxonomy" id="270498"/>
    <lineage>
        <taxon>Bacteria</taxon>
        <taxon>Bacillati</taxon>
        <taxon>Bacillota</taxon>
        <taxon>Clostridia</taxon>
        <taxon>Christensenellales</taxon>
        <taxon>Christensenellaceae</taxon>
        <taxon>Christensenella</taxon>
    </lineage>
</organism>
<dbReference type="InterPro" id="IPR006135">
    <property type="entry name" value="T3SS_substrate_exporter"/>
</dbReference>
<dbReference type="Pfam" id="PF01312">
    <property type="entry name" value="Bac_export_2"/>
    <property type="match status" value="1"/>
</dbReference>
<dbReference type="AlphaFoldDB" id="A0A0M2NJ97"/>
<dbReference type="GO" id="GO:0005886">
    <property type="term" value="C:plasma membrane"/>
    <property type="evidence" value="ECO:0007669"/>
    <property type="project" value="TreeGrafter"/>
</dbReference>
<dbReference type="PANTHER" id="PTHR30531:SF12">
    <property type="entry name" value="FLAGELLAR BIOSYNTHETIC PROTEIN FLHB"/>
    <property type="match status" value="1"/>
</dbReference>
<comment type="caution">
    <text evidence="1">The sequence shown here is derived from an EMBL/GenBank/DDBJ whole genome shotgun (WGS) entry which is preliminary data.</text>
</comment>
<keyword evidence="1" id="KW-0282">Flagellum</keyword>